<reference evidence="1" key="1">
    <citation type="submission" date="2019-06" db="EMBL/GenBank/DDBJ databases">
        <authorList>
            <person name="Zheng W."/>
        </authorList>
    </citation>
    <scope>NUCLEOTIDE SEQUENCE</scope>
    <source>
        <strain evidence="1">QDHG01</strain>
    </source>
</reference>
<proteinExistence type="predicted"/>
<sequence>MRLLKYYHVYKYKMEREQKFQLGRVKSKYIIQDILSIAFDKNRVYKYLHRKSPSFPLYTFFVDFIQQRGILLERKWEIN</sequence>
<dbReference type="Proteomes" id="UP000785679">
    <property type="component" value="Unassembled WGS sequence"/>
</dbReference>
<organism evidence="1 2">
    <name type="scientific">Halteria grandinella</name>
    <dbReference type="NCBI Taxonomy" id="5974"/>
    <lineage>
        <taxon>Eukaryota</taxon>
        <taxon>Sar</taxon>
        <taxon>Alveolata</taxon>
        <taxon>Ciliophora</taxon>
        <taxon>Intramacronucleata</taxon>
        <taxon>Spirotrichea</taxon>
        <taxon>Stichotrichia</taxon>
        <taxon>Sporadotrichida</taxon>
        <taxon>Halteriidae</taxon>
        <taxon>Halteria</taxon>
    </lineage>
</organism>
<protein>
    <submittedName>
        <fullName evidence="1">Uncharacterized protein</fullName>
    </submittedName>
</protein>
<dbReference type="AlphaFoldDB" id="A0A8J8NJK8"/>
<gene>
    <name evidence="1" type="ORF">FGO68_gene17220</name>
</gene>
<name>A0A8J8NJK8_HALGN</name>
<comment type="caution">
    <text evidence="1">The sequence shown here is derived from an EMBL/GenBank/DDBJ whole genome shotgun (WGS) entry which is preliminary data.</text>
</comment>
<keyword evidence="2" id="KW-1185">Reference proteome</keyword>
<evidence type="ECO:0000313" key="2">
    <source>
        <dbReference type="Proteomes" id="UP000785679"/>
    </source>
</evidence>
<evidence type="ECO:0000313" key="1">
    <source>
        <dbReference type="EMBL" id="TNV75460.1"/>
    </source>
</evidence>
<dbReference type="EMBL" id="RRYP01015540">
    <property type="protein sequence ID" value="TNV75460.1"/>
    <property type="molecule type" value="Genomic_DNA"/>
</dbReference>
<accession>A0A8J8NJK8</accession>